<keyword evidence="8" id="KW-1185">Reference proteome</keyword>
<dbReference type="Gene3D" id="3.50.50.60">
    <property type="entry name" value="FAD/NAD(P)-binding domain"/>
    <property type="match status" value="1"/>
</dbReference>
<keyword evidence="3" id="KW-0560">Oxidoreductase</keyword>
<dbReference type="Proteomes" id="UP001515480">
    <property type="component" value="Unassembled WGS sequence"/>
</dbReference>
<dbReference type="NCBIfam" id="TIGR02352">
    <property type="entry name" value="thiamin_ThiO"/>
    <property type="match status" value="1"/>
</dbReference>
<dbReference type="InterPro" id="IPR006076">
    <property type="entry name" value="FAD-dep_OxRdtase"/>
</dbReference>
<evidence type="ECO:0000256" key="1">
    <source>
        <dbReference type="ARBA" id="ARBA00004948"/>
    </source>
</evidence>
<dbReference type="AlphaFoldDB" id="A0AB34JLK5"/>
<accession>A0AB34JLK5</accession>
<proteinExistence type="predicted"/>
<dbReference type="InterPro" id="IPR012727">
    <property type="entry name" value="Gly_oxidase_ThiO"/>
</dbReference>
<reference evidence="7 8" key="1">
    <citation type="journal article" date="2024" name="Science">
        <title>Giant polyketide synthase enzymes in the biosynthesis of giant marine polyether toxins.</title>
        <authorList>
            <person name="Fallon T.R."/>
            <person name="Shende V.V."/>
            <person name="Wierzbicki I.H."/>
            <person name="Pendleton A.L."/>
            <person name="Watervoot N.F."/>
            <person name="Auber R.P."/>
            <person name="Gonzalez D.J."/>
            <person name="Wisecaver J.H."/>
            <person name="Moore B.S."/>
        </authorList>
    </citation>
    <scope>NUCLEOTIDE SEQUENCE [LARGE SCALE GENOMIC DNA]</scope>
    <source>
        <strain evidence="7 8">12B1</strain>
    </source>
</reference>
<feature type="chain" id="PRO_5044318955" description="FAD dependent oxidoreductase domain-containing protein" evidence="5">
    <location>
        <begin position="24"/>
        <end position="760"/>
    </location>
</feature>
<dbReference type="PANTHER" id="PTHR13847">
    <property type="entry name" value="SARCOSINE DEHYDROGENASE-RELATED"/>
    <property type="match status" value="1"/>
</dbReference>
<feature type="domain" description="FAD dependent oxidoreductase" evidence="6">
    <location>
        <begin position="51"/>
        <end position="396"/>
    </location>
</feature>
<evidence type="ECO:0000256" key="3">
    <source>
        <dbReference type="ARBA" id="ARBA00023002"/>
    </source>
</evidence>
<feature type="compositionally biased region" description="Low complexity" evidence="4">
    <location>
        <begin position="452"/>
        <end position="462"/>
    </location>
</feature>
<feature type="compositionally biased region" description="Polar residues" evidence="4">
    <location>
        <begin position="511"/>
        <end position="521"/>
    </location>
</feature>
<dbReference type="SUPFAM" id="SSF54373">
    <property type="entry name" value="FAD-linked reductases, C-terminal domain"/>
    <property type="match status" value="1"/>
</dbReference>
<feature type="region of interest" description="Disordered" evidence="4">
    <location>
        <begin position="493"/>
        <end position="531"/>
    </location>
</feature>
<feature type="region of interest" description="Disordered" evidence="4">
    <location>
        <begin position="668"/>
        <end position="694"/>
    </location>
</feature>
<dbReference type="GO" id="GO:0009228">
    <property type="term" value="P:thiamine biosynthetic process"/>
    <property type="evidence" value="ECO:0007669"/>
    <property type="project" value="UniProtKB-KW"/>
</dbReference>
<dbReference type="GO" id="GO:0050660">
    <property type="term" value="F:flavin adenine dinucleotide binding"/>
    <property type="evidence" value="ECO:0007669"/>
    <property type="project" value="InterPro"/>
</dbReference>
<organism evidence="7 8">
    <name type="scientific">Prymnesium parvum</name>
    <name type="common">Toxic golden alga</name>
    <dbReference type="NCBI Taxonomy" id="97485"/>
    <lineage>
        <taxon>Eukaryota</taxon>
        <taxon>Haptista</taxon>
        <taxon>Haptophyta</taxon>
        <taxon>Prymnesiophyceae</taxon>
        <taxon>Prymnesiales</taxon>
        <taxon>Prymnesiaceae</taxon>
        <taxon>Prymnesium</taxon>
    </lineage>
</organism>
<dbReference type="EMBL" id="JBGBPQ010000007">
    <property type="protein sequence ID" value="KAL1521626.1"/>
    <property type="molecule type" value="Genomic_DNA"/>
</dbReference>
<feature type="signal peptide" evidence="5">
    <location>
        <begin position="1"/>
        <end position="23"/>
    </location>
</feature>
<evidence type="ECO:0000313" key="7">
    <source>
        <dbReference type="EMBL" id="KAL1521626.1"/>
    </source>
</evidence>
<dbReference type="GO" id="GO:0005737">
    <property type="term" value="C:cytoplasm"/>
    <property type="evidence" value="ECO:0007669"/>
    <property type="project" value="TreeGrafter"/>
</dbReference>
<comment type="pathway">
    <text evidence="1">Cofactor biosynthesis; thiamine diphosphate biosynthesis.</text>
</comment>
<comment type="caution">
    <text evidence="7">The sequence shown here is derived from an EMBL/GenBank/DDBJ whole genome shotgun (WGS) entry which is preliminary data.</text>
</comment>
<dbReference type="InterPro" id="IPR036188">
    <property type="entry name" value="FAD/NAD-bd_sf"/>
</dbReference>
<evidence type="ECO:0000313" key="8">
    <source>
        <dbReference type="Proteomes" id="UP001515480"/>
    </source>
</evidence>
<evidence type="ECO:0000256" key="2">
    <source>
        <dbReference type="ARBA" id="ARBA00022977"/>
    </source>
</evidence>
<dbReference type="Pfam" id="PF01266">
    <property type="entry name" value="DAO"/>
    <property type="match status" value="1"/>
</dbReference>
<feature type="region of interest" description="Disordered" evidence="4">
    <location>
        <begin position="449"/>
        <end position="473"/>
    </location>
</feature>
<feature type="compositionally biased region" description="Polar residues" evidence="4">
    <location>
        <begin position="670"/>
        <end position="694"/>
    </location>
</feature>
<dbReference type="GO" id="GO:0016491">
    <property type="term" value="F:oxidoreductase activity"/>
    <property type="evidence" value="ECO:0007669"/>
    <property type="project" value="UniProtKB-KW"/>
</dbReference>
<dbReference type="PANTHER" id="PTHR13847:SF289">
    <property type="entry name" value="GLYCINE OXIDASE"/>
    <property type="match status" value="1"/>
</dbReference>
<dbReference type="SUPFAM" id="SSF51905">
    <property type="entry name" value="FAD/NAD(P)-binding domain"/>
    <property type="match status" value="1"/>
</dbReference>
<evidence type="ECO:0000256" key="4">
    <source>
        <dbReference type="SAM" id="MobiDB-lite"/>
    </source>
</evidence>
<gene>
    <name evidence="7" type="ORF">AB1Y20_021284</name>
</gene>
<protein>
    <recommendedName>
        <fullName evidence="6">FAD dependent oxidoreductase domain-containing protein</fullName>
    </recommendedName>
</protein>
<keyword evidence="5" id="KW-0732">Signal</keyword>
<dbReference type="Gene3D" id="3.30.9.10">
    <property type="entry name" value="D-Amino Acid Oxidase, subunit A, domain 2"/>
    <property type="match status" value="1"/>
</dbReference>
<sequence>MRHASLIQLILCEVCLLFPACNALRLSHTRWKMQPPQVQRRAPVLMRAPAVVVGGGMAGLCTALELAQRGWEVKVLSRSCSEAATLTAGGMLAPQSERIGTEGRDGSLLKLALEARDYFPQWAARLESTAQMPTGLRAVGGFISPAFADDSVHRWKPPEAAGEAIWLSSEEVHSMEPLLSDEVCGGWWYPQDMSVDPRATHAALLAACTAAGVELREGAEASALVLSSDGATVRAIRLADGSLIDVGVAVLCGGSWLRELLPVPIHPIKGQMLALRPTSAAEHQIGLERVLFGDRCYIIPRPGGRIVVGATEEPEAGYCTAPTALGVHALLSRAIATVPALAHYALDEVWAGLRPTTPDRLPIIGPTPWANVQLAAGYHRNGILLGPLCAKLIVDRMCGTISPHAEALLAPCLWSRFLPKGTAARPSLPSSSAPSFQGVATVKEMLRPVNGATSPSSAASTPLPGRPEGDIGPSVLEALRKNRQFLERLEEENLDIEGSASSDDEPPAAVEQSTPSTPEQQPDTDEPLLWRINDDGSEVPIYRGQPPAELLQGYGDTMLDIPPTKFARDRDAANELHDAKQEAGTIRDALRKNREFLQRLGEDADLEVVQLASEKDLPPAPTAPSTSERSDADEPLLWRIDDDGNEVPIYRGQPPPELLQGYGDTMLATPPNTKASSPPLTSTGGVERTLNSDTTKTGEIHELHSVDAYDVISADKTPGSDSAIWRATLSNRGLADKLDVDDSELQALIEADLREFNRSQ</sequence>
<feature type="region of interest" description="Disordered" evidence="4">
    <location>
        <begin position="612"/>
        <end position="635"/>
    </location>
</feature>
<evidence type="ECO:0000256" key="5">
    <source>
        <dbReference type="SAM" id="SignalP"/>
    </source>
</evidence>
<name>A0AB34JLK5_PRYPA</name>
<keyword evidence="2" id="KW-0784">Thiamine biosynthesis</keyword>
<evidence type="ECO:0000259" key="6">
    <source>
        <dbReference type="Pfam" id="PF01266"/>
    </source>
</evidence>